<keyword evidence="2" id="KW-1185">Reference proteome</keyword>
<dbReference type="EMBL" id="JWHL01000025">
    <property type="protein sequence ID" value="MBR1369935.1"/>
    <property type="molecule type" value="Genomic_DNA"/>
</dbReference>
<proteinExistence type="predicted"/>
<dbReference type="Proteomes" id="UP000730161">
    <property type="component" value="Unassembled WGS sequence"/>
</dbReference>
<reference evidence="1" key="1">
    <citation type="submission" date="2014-12" db="EMBL/GenBank/DDBJ databases">
        <authorList>
            <person name="Huang H.-H."/>
            <person name="Chen S.-C."/>
            <person name="Lai M.-C."/>
        </authorList>
    </citation>
    <scope>NUCLEOTIDE SEQUENCE</scope>
    <source>
        <strain evidence="1">K1F9705b</strain>
    </source>
</reference>
<accession>A0A8J7WBJ6</accession>
<protein>
    <submittedName>
        <fullName evidence="1">Uncharacterized protein</fullName>
    </submittedName>
</protein>
<sequence length="108" mass="12347">MTAPARMRTIPLLHSDVAQQTIRGIEEAYLLFCTRADVPLRGPPESAKSCRYLEKDGRYKLRFPASHITIRNGYVTLGRSRTFKKQQCINLERTDLQNSVTDPARKDP</sequence>
<evidence type="ECO:0000313" key="1">
    <source>
        <dbReference type="EMBL" id="MBR1369935.1"/>
    </source>
</evidence>
<organism evidence="1 2">
    <name type="scientific">Methanocalculus chunghsingensis</name>
    <dbReference type="NCBI Taxonomy" id="156457"/>
    <lineage>
        <taxon>Archaea</taxon>
        <taxon>Methanobacteriati</taxon>
        <taxon>Methanobacteriota</taxon>
        <taxon>Stenosarchaea group</taxon>
        <taxon>Methanomicrobia</taxon>
        <taxon>Methanomicrobiales</taxon>
        <taxon>Methanocalculaceae</taxon>
        <taxon>Methanocalculus</taxon>
    </lineage>
</organism>
<name>A0A8J7WBJ6_9EURY</name>
<comment type="caution">
    <text evidence="1">The sequence shown here is derived from an EMBL/GenBank/DDBJ whole genome shotgun (WGS) entry which is preliminary data.</text>
</comment>
<gene>
    <name evidence="1" type="ORF">RJ53_10790</name>
</gene>
<evidence type="ECO:0000313" key="2">
    <source>
        <dbReference type="Proteomes" id="UP000730161"/>
    </source>
</evidence>
<dbReference type="AlphaFoldDB" id="A0A8J7WBJ6"/>